<name>A0A0E9PTY6_ANGAN</name>
<sequence length="55" mass="6380">MVKTNVPKNWTRPLLSSVTPGLEKGNVYKSFPYFNEINHLVTIHNQINVRVPNHH</sequence>
<reference evidence="1" key="2">
    <citation type="journal article" date="2015" name="Fish Shellfish Immunol.">
        <title>Early steps in the European eel (Anguilla anguilla)-Vibrio vulnificus interaction in the gills: Role of the RtxA13 toxin.</title>
        <authorList>
            <person name="Callol A."/>
            <person name="Pajuelo D."/>
            <person name="Ebbesson L."/>
            <person name="Teles M."/>
            <person name="MacKenzie S."/>
            <person name="Amaro C."/>
        </authorList>
    </citation>
    <scope>NUCLEOTIDE SEQUENCE</scope>
</reference>
<reference evidence="1" key="1">
    <citation type="submission" date="2014-11" db="EMBL/GenBank/DDBJ databases">
        <authorList>
            <person name="Amaro Gonzalez C."/>
        </authorList>
    </citation>
    <scope>NUCLEOTIDE SEQUENCE</scope>
</reference>
<proteinExistence type="predicted"/>
<dbReference type="EMBL" id="GBXM01100471">
    <property type="protein sequence ID" value="JAH08106.1"/>
    <property type="molecule type" value="Transcribed_RNA"/>
</dbReference>
<dbReference type="AlphaFoldDB" id="A0A0E9PTY6"/>
<protein>
    <submittedName>
        <fullName evidence="1">Uncharacterized protein</fullName>
    </submittedName>
</protein>
<accession>A0A0E9PTY6</accession>
<evidence type="ECO:0000313" key="1">
    <source>
        <dbReference type="EMBL" id="JAH08106.1"/>
    </source>
</evidence>
<organism evidence="1">
    <name type="scientific">Anguilla anguilla</name>
    <name type="common">European freshwater eel</name>
    <name type="synonym">Muraena anguilla</name>
    <dbReference type="NCBI Taxonomy" id="7936"/>
    <lineage>
        <taxon>Eukaryota</taxon>
        <taxon>Metazoa</taxon>
        <taxon>Chordata</taxon>
        <taxon>Craniata</taxon>
        <taxon>Vertebrata</taxon>
        <taxon>Euteleostomi</taxon>
        <taxon>Actinopterygii</taxon>
        <taxon>Neopterygii</taxon>
        <taxon>Teleostei</taxon>
        <taxon>Anguilliformes</taxon>
        <taxon>Anguillidae</taxon>
        <taxon>Anguilla</taxon>
    </lineage>
</organism>